<evidence type="ECO:0000313" key="3">
    <source>
        <dbReference type="Proteomes" id="UP000239649"/>
    </source>
</evidence>
<keyword evidence="3" id="KW-1185">Reference proteome</keyword>
<organism evidence="2 3">
    <name type="scientific">Micractinium conductrix</name>
    <dbReference type="NCBI Taxonomy" id="554055"/>
    <lineage>
        <taxon>Eukaryota</taxon>
        <taxon>Viridiplantae</taxon>
        <taxon>Chlorophyta</taxon>
        <taxon>core chlorophytes</taxon>
        <taxon>Trebouxiophyceae</taxon>
        <taxon>Chlorellales</taxon>
        <taxon>Chlorellaceae</taxon>
        <taxon>Chlorella clade</taxon>
        <taxon>Micractinium</taxon>
    </lineage>
</organism>
<feature type="region of interest" description="Disordered" evidence="1">
    <location>
        <begin position="352"/>
        <end position="390"/>
    </location>
</feature>
<reference evidence="2 3" key="1">
    <citation type="journal article" date="2018" name="Plant J.">
        <title>Genome sequences of Chlorella sorokiniana UTEX 1602 and Micractinium conductrix SAG 241.80: implications to maltose excretion by a green alga.</title>
        <authorList>
            <person name="Arriola M.B."/>
            <person name="Velmurugan N."/>
            <person name="Zhang Y."/>
            <person name="Plunkett M.H."/>
            <person name="Hondzo H."/>
            <person name="Barney B.M."/>
        </authorList>
    </citation>
    <scope>NUCLEOTIDE SEQUENCE [LARGE SCALE GENOMIC DNA]</scope>
    <source>
        <strain evidence="2 3">SAG 241.80</strain>
    </source>
</reference>
<evidence type="ECO:0000256" key="1">
    <source>
        <dbReference type="SAM" id="MobiDB-lite"/>
    </source>
</evidence>
<accession>A0A2P6VCK7</accession>
<feature type="compositionally biased region" description="Low complexity" evidence="1">
    <location>
        <begin position="200"/>
        <end position="217"/>
    </location>
</feature>
<sequence>MADLSPFAAFAGAGDGAFGSPSASPPHPSRVVGFAASAERAYSAGPEVLPIACPLAERQGSLGGLGALLRARSVQAEPEPPRGPRLSITTTRSLRVGTGQRSKRVPAAPRIQENAAEHHGSEESAGSVDLGSTAPSRPAAPIARAPSGNIDILPSARLVKAQTAPEGLADSLVLASIAFDAGASGCHSRSPQPRRRSSREQQQQQRGGPQRQGSSGSYRELFDAQAETAMVQAQVNGLQEALRRRNDDVEQLQAELARMKMERDSFEEQHRQSEAARAQATRSAMHRSCSEVPASAFAGGAFCAAAAAAIGYAVAGDGHAPAAVGFAAVGGGAAPLAAGPQLRLQARERGWPAHRPTHLGGSGSGEGAGGQQPRGSSHLKPAAAAEGSVEPPAPTMVSAFANHALPFSFE</sequence>
<feature type="compositionally biased region" description="Low complexity" evidence="1">
    <location>
        <begin position="134"/>
        <end position="147"/>
    </location>
</feature>
<dbReference type="OrthoDB" id="10652653at2759"/>
<name>A0A2P6VCK7_9CHLO</name>
<proteinExistence type="predicted"/>
<gene>
    <name evidence="2" type="ORF">C2E20_4875</name>
</gene>
<feature type="region of interest" description="Disordered" evidence="1">
    <location>
        <begin position="183"/>
        <end position="218"/>
    </location>
</feature>
<comment type="caution">
    <text evidence="2">The sequence shown here is derived from an EMBL/GenBank/DDBJ whole genome shotgun (WGS) entry which is preliminary data.</text>
</comment>
<dbReference type="Proteomes" id="UP000239649">
    <property type="component" value="Unassembled WGS sequence"/>
</dbReference>
<feature type="compositionally biased region" description="Basic and acidic residues" evidence="1">
    <location>
        <begin position="263"/>
        <end position="274"/>
    </location>
</feature>
<protein>
    <submittedName>
        <fullName evidence="2">Uncharacterized protein</fullName>
    </submittedName>
</protein>
<feature type="region of interest" description="Disordered" evidence="1">
    <location>
        <begin position="263"/>
        <end position="282"/>
    </location>
</feature>
<feature type="compositionally biased region" description="Gly residues" evidence="1">
    <location>
        <begin position="360"/>
        <end position="372"/>
    </location>
</feature>
<feature type="region of interest" description="Disordered" evidence="1">
    <location>
        <begin position="73"/>
        <end position="148"/>
    </location>
</feature>
<evidence type="ECO:0000313" key="2">
    <source>
        <dbReference type="EMBL" id="PSC71830.1"/>
    </source>
</evidence>
<dbReference type="AlphaFoldDB" id="A0A2P6VCK7"/>
<dbReference type="EMBL" id="LHPF02000013">
    <property type="protein sequence ID" value="PSC71830.1"/>
    <property type="molecule type" value="Genomic_DNA"/>
</dbReference>